<keyword evidence="1" id="KW-0812">Transmembrane</keyword>
<gene>
    <name evidence="2" type="ORF">HUN01_33675</name>
</gene>
<keyword evidence="1" id="KW-0472">Membrane</keyword>
<keyword evidence="3" id="KW-1185">Reference proteome</keyword>
<dbReference type="Gene3D" id="3.40.50.1820">
    <property type="entry name" value="alpha/beta hydrolase"/>
    <property type="match status" value="1"/>
</dbReference>
<accession>A0A7D7QS67</accession>
<organism evidence="2 3">
    <name type="scientific">Nostoc edaphicum CCNP1411</name>
    <dbReference type="NCBI Taxonomy" id="1472755"/>
    <lineage>
        <taxon>Bacteria</taxon>
        <taxon>Bacillati</taxon>
        <taxon>Cyanobacteriota</taxon>
        <taxon>Cyanophyceae</taxon>
        <taxon>Nostocales</taxon>
        <taxon>Nostocaceae</taxon>
        <taxon>Nostoc</taxon>
    </lineage>
</organism>
<protein>
    <recommendedName>
        <fullName evidence="4">Alpha/beta hydrolase</fullName>
    </recommendedName>
</protein>
<dbReference type="RefSeq" id="WP_181929798.1">
    <property type="nucleotide sequence ID" value="NZ_CP054698.1"/>
</dbReference>
<dbReference type="Proteomes" id="UP000514713">
    <property type="component" value="Chromosome"/>
</dbReference>
<name>A0A7D7QS67_9NOSO</name>
<keyword evidence="1" id="KW-1133">Transmembrane helix</keyword>
<evidence type="ECO:0000256" key="1">
    <source>
        <dbReference type="SAM" id="Phobius"/>
    </source>
</evidence>
<dbReference type="EMBL" id="CP054698">
    <property type="protein sequence ID" value="QMS92300.1"/>
    <property type="molecule type" value="Genomic_DNA"/>
</dbReference>
<reference evidence="3" key="1">
    <citation type="submission" date="2020-06" db="EMBL/GenBank/DDBJ databases">
        <title>Nostoc edaphicum CCNP1411 genome.</title>
        <authorList>
            <person name="Fidor A."/>
            <person name="Grabski M."/>
            <person name="Gawor J."/>
            <person name="Gromadka R."/>
            <person name="Wegrzyn G."/>
            <person name="Mazur-Marzec H."/>
        </authorList>
    </citation>
    <scope>NUCLEOTIDE SEQUENCE [LARGE SCALE GENOMIC DNA]</scope>
    <source>
        <strain evidence="3">CCNP1411</strain>
    </source>
</reference>
<feature type="transmembrane region" description="Helical" evidence="1">
    <location>
        <begin position="436"/>
        <end position="458"/>
    </location>
</feature>
<evidence type="ECO:0000313" key="3">
    <source>
        <dbReference type="Proteomes" id="UP000514713"/>
    </source>
</evidence>
<evidence type="ECO:0000313" key="2">
    <source>
        <dbReference type="EMBL" id="QMS92300.1"/>
    </source>
</evidence>
<dbReference type="AlphaFoldDB" id="A0A7D7QS67"/>
<feature type="transmembrane region" description="Helical" evidence="1">
    <location>
        <begin position="231"/>
        <end position="250"/>
    </location>
</feature>
<sequence>MENCTNVNLPKWSYKQKDGYKIYQCGSHIKGNFIQVFVPDSPCHDEQGKLKLITYLHGFALCLPKFYEAHLEVLAKKGYYVFFPDFQNSDYPDEIDQNQLIPSKNKRHLYFWYQMVIDTITQRKTPSTEKFVKQTRKAEEFHRIREAPDEPSPLKCLIIAFALVVIILIVRFIYLFSPKYSKNLVKLISTVGLSLLYSPSVWIERAIGLTSDSWRKLCQDNPKFDELDFDFYVFGHSLGGLLALSWPAYVTETKFFPKQIITADPAPSTEMGIPQIAVFILKLFRSPFTLEPITIRKTGVKLDVPVGILHGADDNIVKPQSWVKTSFWQRKSNFDCIASQQKKIYFSLSNQQVQPPLTAFHNQAVTDTTYYDDALFKNFGGVKKEPNDYNKQYIWPGLNLVVQDKVRVDQLLGKFPLETVHITHTLPDKGWELKSIVIFIFAVLVALSLGTWFCHNLGTYFSIKS</sequence>
<dbReference type="InterPro" id="IPR029058">
    <property type="entry name" value="AB_hydrolase_fold"/>
</dbReference>
<proteinExistence type="predicted"/>
<evidence type="ECO:0008006" key="4">
    <source>
        <dbReference type="Google" id="ProtNLM"/>
    </source>
</evidence>
<dbReference type="KEGG" id="ned:HUN01_33675"/>
<dbReference type="SUPFAM" id="SSF53474">
    <property type="entry name" value="alpha/beta-Hydrolases"/>
    <property type="match status" value="1"/>
</dbReference>
<feature type="transmembrane region" description="Helical" evidence="1">
    <location>
        <begin position="157"/>
        <end position="177"/>
    </location>
</feature>